<feature type="compositionally biased region" description="Low complexity" evidence="1">
    <location>
        <begin position="1"/>
        <end position="13"/>
    </location>
</feature>
<accession>D6APU8</accession>
<evidence type="ECO:0000313" key="2">
    <source>
        <dbReference type="EMBL" id="EFE77760.2"/>
    </source>
</evidence>
<reference evidence="3" key="2">
    <citation type="submission" date="2008-12" db="EMBL/GenBank/DDBJ databases">
        <title>Annotation of Streptomyces roseosporus strain NRRL 15998.</title>
        <authorList>
            <consortium name="The Broad Institute Genome Sequencing Platform"/>
            <consortium name="Broad Institute Microbial Sequencing Center"/>
            <person name="Fischbach M."/>
            <person name="Ward D."/>
            <person name="Young S."/>
            <person name="Kodira C.D."/>
            <person name="Zeng Q."/>
            <person name="Koehrsen M."/>
            <person name="Godfrey P."/>
            <person name="Alvarado L."/>
            <person name="Berlin A.M."/>
            <person name="Borenstein D."/>
            <person name="Chen Z."/>
            <person name="Engels R."/>
            <person name="Freedman E."/>
            <person name="Gellesch M."/>
            <person name="Goldberg J."/>
            <person name="Griggs A."/>
            <person name="Gujja S."/>
            <person name="Heiman D.I."/>
            <person name="Hepburn T.A."/>
            <person name="Howarth C."/>
            <person name="Jen D."/>
            <person name="Larson L."/>
            <person name="Lewis B."/>
            <person name="Mehta T."/>
            <person name="Park D."/>
            <person name="Pearson M."/>
            <person name="Roberts A."/>
            <person name="Saif S."/>
            <person name="Shea T.D."/>
            <person name="Shenoy N."/>
            <person name="Sisk P."/>
            <person name="Stolte C."/>
            <person name="Sykes S.N."/>
            <person name="Walk T."/>
            <person name="White J."/>
            <person name="Yandava C."/>
            <person name="Straight P."/>
            <person name="Clardy J."/>
            <person name="Hung D."/>
            <person name="Kolter R."/>
            <person name="Mekalanos J."/>
            <person name="Walker S."/>
            <person name="Walsh C.T."/>
            <person name="Wieland B.L.C."/>
            <person name="Ilzarbe M."/>
            <person name="Galagan J."/>
            <person name="Nusbaum C."/>
            <person name="Birren B."/>
        </authorList>
    </citation>
    <scope>NUCLEOTIDE SEQUENCE [LARGE SCALE GENOMIC DNA]</scope>
    <source>
        <strain evidence="3">NRRL 15998</strain>
    </source>
</reference>
<gene>
    <name evidence="2" type="ORF">SSGG_05127</name>
</gene>
<dbReference type="SUPFAM" id="SSF47203">
    <property type="entry name" value="Acyl-CoA dehydrogenase C-terminal domain-like"/>
    <property type="match status" value="1"/>
</dbReference>
<dbReference type="GO" id="GO:0016627">
    <property type="term" value="F:oxidoreductase activity, acting on the CH-CH group of donors"/>
    <property type="evidence" value="ECO:0007669"/>
    <property type="project" value="InterPro"/>
</dbReference>
<dbReference type="AlphaFoldDB" id="D6APU8"/>
<evidence type="ECO:0000256" key="1">
    <source>
        <dbReference type="SAM" id="MobiDB-lite"/>
    </source>
</evidence>
<dbReference type="Proteomes" id="UP000003986">
    <property type="component" value="Unassembled WGS sequence"/>
</dbReference>
<evidence type="ECO:0000313" key="3">
    <source>
        <dbReference type="Proteomes" id="UP000003986"/>
    </source>
</evidence>
<organism evidence="2 3">
    <name type="scientific">Streptomyces filamentosus NRRL 15998</name>
    <dbReference type="NCBI Taxonomy" id="457431"/>
    <lineage>
        <taxon>Bacteria</taxon>
        <taxon>Bacillati</taxon>
        <taxon>Actinomycetota</taxon>
        <taxon>Actinomycetes</taxon>
        <taxon>Kitasatosporales</taxon>
        <taxon>Streptomycetaceae</taxon>
        <taxon>Streptomyces</taxon>
    </lineage>
</organism>
<proteinExistence type="predicted"/>
<dbReference type="Gene3D" id="1.20.140.10">
    <property type="entry name" value="Butyryl-CoA Dehydrogenase, subunit A, domain 3"/>
    <property type="match status" value="1"/>
</dbReference>
<dbReference type="InterPro" id="IPR036250">
    <property type="entry name" value="AcylCo_DH-like_C"/>
</dbReference>
<name>D6APU8_STRFL</name>
<feature type="region of interest" description="Disordered" evidence="1">
    <location>
        <begin position="1"/>
        <end position="35"/>
    </location>
</feature>
<sequence>MRPGLHRSGSLLHRGGRRSAGRDGGHVSTHRNPYEETARADGLAVGLAHALEGIDIQAAAPGGFAAVPAAWAGPEADLRRLRLADLEGVVFVRRDPLRAHDAQAAALARRRLAHVRLGLARRLLDRATKHLGARTAGEEPLIRKQMVIATVADVMTGLELLHHQAVVADDGSGLADVHLLLDELGWEIARLFGAFGYIADDEAARSLYVSALVANTWVATSEHERDEREEGEADG</sequence>
<dbReference type="EMBL" id="DS999644">
    <property type="protein sequence ID" value="EFE77760.2"/>
    <property type="molecule type" value="Genomic_DNA"/>
</dbReference>
<protein>
    <submittedName>
        <fullName evidence="2">Predicted protein</fullName>
    </submittedName>
</protein>
<reference evidence="3" key="1">
    <citation type="submission" date="2008-10" db="EMBL/GenBank/DDBJ databases">
        <authorList>
            <person name="Molnar K."/>
        </authorList>
    </citation>
    <scope>NUCLEOTIDE SEQUENCE [LARGE SCALE GENOMIC DNA]</scope>
    <source>
        <strain evidence="3">NRRL 15998</strain>
    </source>
</reference>